<dbReference type="PANTHER" id="PTHR33376">
    <property type="match status" value="1"/>
</dbReference>
<reference evidence="5 6" key="1">
    <citation type="journal article" date="2011" name="Syst. Appl. Microbiol.">
        <title>Defluviimonas denitrificans gen. nov., sp. nov., and Pararhodobacter aggregans gen. nov., sp. nov., non-phototrophic Rhodobacteraceae from the biofilter of a marine aquaculture.</title>
        <authorList>
            <person name="Foesel B.U."/>
            <person name="Drake H.L."/>
            <person name="Schramm A."/>
        </authorList>
    </citation>
    <scope>NUCLEOTIDE SEQUENCE [LARGE SCALE GENOMIC DNA]</scope>
    <source>
        <strain evidence="5 6">D1-19</strain>
    </source>
</reference>
<dbReference type="InterPro" id="IPR038404">
    <property type="entry name" value="TRAP_DctP_sf"/>
</dbReference>
<dbReference type="PANTHER" id="PTHR33376:SF15">
    <property type="entry name" value="BLL6794 PROTEIN"/>
    <property type="match status" value="1"/>
</dbReference>
<dbReference type="Gene3D" id="3.40.190.170">
    <property type="entry name" value="Bacterial extracellular solute-binding protein, family 7"/>
    <property type="match status" value="1"/>
</dbReference>
<dbReference type="AlphaFoldDB" id="A0A2T7UPY2"/>
<dbReference type="InterPro" id="IPR018389">
    <property type="entry name" value="DctP_fam"/>
</dbReference>
<dbReference type="GO" id="GO:0055085">
    <property type="term" value="P:transmembrane transport"/>
    <property type="evidence" value="ECO:0007669"/>
    <property type="project" value="InterPro"/>
</dbReference>
<comment type="subcellular location">
    <subcellularLocation>
        <location evidence="1">Periplasm</location>
    </subcellularLocation>
</comment>
<dbReference type="Proteomes" id="UP000244810">
    <property type="component" value="Unassembled WGS sequence"/>
</dbReference>
<comment type="caution">
    <text evidence="5">The sequence shown here is derived from an EMBL/GenBank/DDBJ whole genome shotgun (WGS) entry which is preliminary data.</text>
</comment>
<evidence type="ECO:0000256" key="4">
    <source>
        <dbReference type="SAM" id="SignalP"/>
    </source>
</evidence>
<accession>A0A2T7UPY2</accession>
<evidence type="ECO:0008006" key="7">
    <source>
        <dbReference type="Google" id="ProtNLM"/>
    </source>
</evidence>
<keyword evidence="6" id="KW-1185">Reference proteome</keyword>
<keyword evidence="3" id="KW-0574">Periplasm</keyword>
<dbReference type="RefSeq" id="WP_107752357.1">
    <property type="nucleotide sequence ID" value="NZ_QBKF01000007.1"/>
</dbReference>
<evidence type="ECO:0000313" key="6">
    <source>
        <dbReference type="Proteomes" id="UP000244810"/>
    </source>
</evidence>
<feature type="chain" id="PRO_5015582074" description="C4-dicarboxylate ABC transporter substrate-binding protein" evidence="4">
    <location>
        <begin position="35"/>
        <end position="380"/>
    </location>
</feature>
<evidence type="ECO:0000256" key="3">
    <source>
        <dbReference type="ARBA" id="ARBA00022764"/>
    </source>
</evidence>
<evidence type="ECO:0000256" key="1">
    <source>
        <dbReference type="ARBA" id="ARBA00004418"/>
    </source>
</evidence>
<name>A0A2T7UPY2_9RHOB</name>
<protein>
    <recommendedName>
        <fullName evidence="7">C4-dicarboxylate ABC transporter substrate-binding protein</fullName>
    </recommendedName>
</protein>
<sequence>MTGKSITKAAQGRRAALPLSLLLAGALSAGSAPAQELTYGSGVPERSAANREGVLPLLEAITAATEGRVSFTPILGGQLVSIPGALEAIADGVVDSGFLITQFYPSDLPAAALMSELTGLGTDPFATMGALNEAYFVDCAACRDDFAALGVVPALLQSAAPLTMQCTQPVASAADLAGLRVATIGRPEMRWATALGMVPVQTAISDLLSALQLGMTDCAIIGTSWIRSYGLEDTIKGVIEMPQGIIAGAVPLAFNADSWAAVDDADRAAIRGLMAATLWDYVSNAYVTPDGETRAALTDRIAFVPGDTALAEAWQAFSAGEAAALRALAAERGIADSDALIDRIMETFRVWHEDLLPQFAGDREAFIRIANERIFDRIDL</sequence>
<evidence type="ECO:0000313" key="5">
    <source>
        <dbReference type="EMBL" id="PVE46785.1"/>
    </source>
</evidence>
<keyword evidence="2 4" id="KW-0732">Signal</keyword>
<dbReference type="OrthoDB" id="8673861at2"/>
<evidence type="ECO:0000256" key="2">
    <source>
        <dbReference type="ARBA" id="ARBA00022729"/>
    </source>
</evidence>
<proteinExistence type="predicted"/>
<feature type="signal peptide" evidence="4">
    <location>
        <begin position="1"/>
        <end position="34"/>
    </location>
</feature>
<organism evidence="5 6">
    <name type="scientific">Pararhodobacter aggregans</name>
    <dbReference type="NCBI Taxonomy" id="404875"/>
    <lineage>
        <taxon>Bacteria</taxon>
        <taxon>Pseudomonadati</taxon>
        <taxon>Pseudomonadota</taxon>
        <taxon>Alphaproteobacteria</taxon>
        <taxon>Rhodobacterales</taxon>
        <taxon>Paracoccaceae</taxon>
        <taxon>Pararhodobacter</taxon>
    </lineage>
</organism>
<dbReference type="Pfam" id="PF03480">
    <property type="entry name" value="DctP"/>
    <property type="match status" value="1"/>
</dbReference>
<dbReference type="EMBL" id="QDDR01000007">
    <property type="protein sequence ID" value="PVE46785.1"/>
    <property type="molecule type" value="Genomic_DNA"/>
</dbReference>
<gene>
    <name evidence="5" type="ORF">DDE23_13945</name>
</gene>
<dbReference type="GO" id="GO:0042597">
    <property type="term" value="C:periplasmic space"/>
    <property type="evidence" value="ECO:0007669"/>
    <property type="project" value="UniProtKB-SubCell"/>
</dbReference>